<protein>
    <submittedName>
        <fullName evidence="4">PDZ domain (Also known as DHR or GLGF)</fullName>
    </submittedName>
</protein>
<comment type="similarity">
    <text evidence="1">Belongs to the peptidase S1C family.</text>
</comment>
<dbReference type="Proteomes" id="UP000185678">
    <property type="component" value="Unassembled WGS sequence"/>
</dbReference>
<dbReference type="GO" id="GO:0008236">
    <property type="term" value="F:serine-type peptidase activity"/>
    <property type="evidence" value="ECO:0007669"/>
    <property type="project" value="UniProtKB-KW"/>
</dbReference>
<evidence type="ECO:0000256" key="2">
    <source>
        <dbReference type="ARBA" id="ARBA00022825"/>
    </source>
</evidence>
<dbReference type="EMBL" id="FTOA01000003">
    <property type="protein sequence ID" value="SIS71910.1"/>
    <property type="molecule type" value="Genomic_DNA"/>
</dbReference>
<reference evidence="4 5" key="1">
    <citation type="submission" date="2017-01" db="EMBL/GenBank/DDBJ databases">
        <authorList>
            <person name="Mah S.A."/>
            <person name="Swanson W.J."/>
            <person name="Moy G.W."/>
            <person name="Vacquier V.D."/>
        </authorList>
    </citation>
    <scope>NUCLEOTIDE SEQUENCE [LARGE SCALE GENOMIC DNA]</scope>
    <source>
        <strain evidence="4 5">DSM 11589</strain>
    </source>
</reference>
<dbReference type="PROSITE" id="PS50106">
    <property type="entry name" value="PDZ"/>
    <property type="match status" value="2"/>
</dbReference>
<sequence>MRVFLSHARHLQCLSRILRPLAFGFALLLLPPLTAFAAESGFTGMEIQAADQGLRQAVGLKDGHGGIIIRDIMPGSPSEQAGLQRGDILTDFDGVSIQSLNQLVAYMQGTKPGQTVAFTRWHGGKSNPQTIALSTWPTGWDIRTNAAAVVPRLGLTLVALTPEVRENAGLRWGRTGVLIRSLDSNAPALKWGLEAGDLIVSVGRQLISNPADADQLLARMGDHWYLLVERDNQVFLAGPSMDKAPVVATGTVLAAKLADGPFVMDVATTSYPGSTNTAPLPSRAGTLPAMPSPLPSPADQEQALDHLGLSVATLTDARRKDMRLRWSSQGLVVTRVEAGSLAHQAGLAPGHVIWSVNQSAPPSIAHITTALQAPATDDRSAANAALLVEARNGFFLVTLPLRDTQAGTLTDANPLARFMEDGTKGQTTP</sequence>
<feature type="domain" description="PDZ" evidence="3">
    <location>
        <begin position="44"/>
        <end position="122"/>
    </location>
</feature>
<dbReference type="InterPro" id="IPR036034">
    <property type="entry name" value="PDZ_sf"/>
</dbReference>
<evidence type="ECO:0000259" key="3">
    <source>
        <dbReference type="PROSITE" id="PS50106"/>
    </source>
</evidence>
<keyword evidence="2" id="KW-0645">Protease</keyword>
<dbReference type="Pfam" id="PF17820">
    <property type="entry name" value="PDZ_6"/>
    <property type="match status" value="1"/>
</dbReference>
<dbReference type="InterPro" id="IPR001478">
    <property type="entry name" value="PDZ"/>
</dbReference>
<dbReference type="Gene3D" id="2.30.42.10">
    <property type="match status" value="3"/>
</dbReference>
<keyword evidence="5" id="KW-1185">Reference proteome</keyword>
<keyword evidence="2" id="KW-0378">Hydrolase</keyword>
<dbReference type="RefSeq" id="WP_076399884.1">
    <property type="nucleotide sequence ID" value="NZ_FTOA01000003.1"/>
</dbReference>
<gene>
    <name evidence="4" type="ORF">SAMN05421779_103264</name>
</gene>
<keyword evidence="2" id="KW-0720">Serine protease</keyword>
<dbReference type="AlphaFoldDB" id="A0A1N7LDR8"/>
<evidence type="ECO:0000256" key="1">
    <source>
        <dbReference type="ARBA" id="ARBA00010541"/>
    </source>
</evidence>
<accession>A0A1N7LDR8</accession>
<evidence type="ECO:0000313" key="5">
    <source>
        <dbReference type="Proteomes" id="UP000185678"/>
    </source>
</evidence>
<dbReference type="STRING" id="80876.SAMN05421779_103264"/>
<dbReference type="Pfam" id="PF00595">
    <property type="entry name" value="PDZ"/>
    <property type="match status" value="1"/>
</dbReference>
<dbReference type="SUPFAM" id="SSF50156">
    <property type="entry name" value="PDZ domain-like"/>
    <property type="match status" value="3"/>
</dbReference>
<feature type="domain" description="PDZ" evidence="3">
    <location>
        <begin position="130"/>
        <end position="232"/>
    </location>
</feature>
<proteinExistence type="inferred from homology"/>
<evidence type="ECO:0000313" key="4">
    <source>
        <dbReference type="EMBL" id="SIS71910.1"/>
    </source>
</evidence>
<dbReference type="OrthoDB" id="7350524at2"/>
<dbReference type="SMART" id="SM00228">
    <property type="entry name" value="PDZ"/>
    <property type="match status" value="3"/>
</dbReference>
<name>A0A1N7LDR8_9PROT</name>
<dbReference type="InterPro" id="IPR041489">
    <property type="entry name" value="PDZ_6"/>
</dbReference>
<organism evidence="4 5">
    <name type="scientific">Insolitispirillum peregrinum</name>
    <dbReference type="NCBI Taxonomy" id="80876"/>
    <lineage>
        <taxon>Bacteria</taxon>
        <taxon>Pseudomonadati</taxon>
        <taxon>Pseudomonadota</taxon>
        <taxon>Alphaproteobacteria</taxon>
        <taxon>Rhodospirillales</taxon>
        <taxon>Novispirillaceae</taxon>
        <taxon>Insolitispirillum</taxon>
    </lineage>
</organism>
<dbReference type="PANTHER" id="PTHR22939">
    <property type="entry name" value="SERINE PROTEASE FAMILY S1C HTRA-RELATED"/>
    <property type="match status" value="1"/>
</dbReference>
<dbReference type="PANTHER" id="PTHR22939:SF129">
    <property type="entry name" value="SERINE PROTEASE HTRA2, MITOCHONDRIAL"/>
    <property type="match status" value="1"/>
</dbReference>